<reference evidence="1 2" key="1">
    <citation type="journal article" date="2018" name="Nat. Ecol. Evol.">
        <title>Pezizomycetes genomes reveal the molecular basis of ectomycorrhizal truffle lifestyle.</title>
        <authorList>
            <person name="Murat C."/>
            <person name="Payen T."/>
            <person name="Noel B."/>
            <person name="Kuo A."/>
            <person name="Morin E."/>
            <person name="Chen J."/>
            <person name="Kohler A."/>
            <person name="Krizsan K."/>
            <person name="Balestrini R."/>
            <person name="Da Silva C."/>
            <person name="Montanini B."/>
            <person name="Hainaut M."/>
            <person name="Levati E."/>
            <person name="Barry K.W."/>
            <person name="Belfiori B."/>
            <person name="Cichocki N."/>
            <person name="Clum A."/>
            <person name="Dockter R.B."/>
            <person name="Fauchery L."/>
            <person name="Guy J."/>
            <person name="Iotti M."/>
            <person name="Le Tacon F."/>
            <person name="Lindquist E.A."/>
            <person name="Lipzen A."/>
            <person name="Malagnac F."/>
            <person name="Mello A."/>
            <person name="Molinier V."/>
            <person name="Miyauchi S."/>
            <person name="Poulain J."/>
            <person name="Riccioni C."/>
            <person name="Rubini A."/>
            <person name="Sitrit Y."/>
            <person name="Splivallo R."/>
            <person name="Traeger S."/>
            <person name="Wang M."/>
            <person name="Zifcakova L."/>
            <person name="Wipf D."/>
            <person name="Zambonelli A."/>
            <person name="Paolocci F."/>
            <person name="Nowrousian M."/>
            <person name="Ottonello S."/>
            <person name="Baldrian P."/>
            <person name="Spatafora J.W."/>
            <person name="Henrissat B."/>
            <person name="Nagy L.G."/>
            <person name="Aury J.M."/>
            <person name="Wincker P."/>
            <person name="Grigoriev I.V."/>
            <person name="Bonfante P."/>
            <person name="Martin F.M."/>
        </authorList>
    </citation>
    <scope>NUCLEOTIDE SEQUENCE [LARGE SCALE GENOMIC DNA]</scope>
    <source>
        <strain evidence="1 2">120613-1</strain>
    </source>
</reference>
<dbReference type="AlphaFoldDB" id="A0A3N4JAG2"/>
<keyword evidence="2" id="KW-1185">Reference proteome</keyword>
<evidence type="ECO:0000313" key="2">
    <source>
        <dbReference type="Proteomes" id="UP000276215"/>
    </source>
</evidence>
<organism evidence="1 2">
    <name type="scientific">Choiromyces venosus 120613-1</name>
    <dbReference type="NCBI Taxonomy" id="1336337"/>
    <lineage>
        <taxon>Eukaryota</taxon>
        <taxon>Fungi</taxon>
        <taxon>Dikarya</taxon>
        <taxon>Ascomycota</taxon>
        <taxon>Pezizomycotina</taxon>
        <taxon>Pezizomycetes</taxon>
        <taxon>Pezizales</taxon>
        <taxon>Tuberaceae</taxon>
        <taxon>Choiromyces</taxon>
    </lineage>
</organism>
<dbReference type="EMBL" id="ML120428">
    <property type="protein sequence ID" value="RPA95269.1"/>
    <property type="molecule type" value="Genomic_DNA"/>
</dbReference>
<dbReference type="Proteomes" id="UP000276215">
    <property type="component" value="Unassembled WGS sequence"/>
</dbReference>
<accession>A0A3N4JAG2</accession>
<gene>
    <name evidence="1" type="ORF">L873DRAFT_1813222</name>
</gene>
<sequence length="204" mass="23036">MVIGGRGPRLPDIMKMLQTITSSLRTFICIDAWDECAATHRIKLLNSLKQILESSPSTRIFIIGRPHIRAEIEKRLAGRVISVLVGPSNDDIIEYLRLRLDEDETPDSMDESLEADILEKIPRNMSEMFLLVSLNIDAILHEPTISRRREKLSKMTDGLELGDVYGVTIERIKAQDGGKLRREIAALMWISHAGRCKRMSSATP</sequence>
<dbReference type="PANTHER" id="PTHR10039:SF15">
    <property type="entry name" value="NACHT DOMAIN-CONTAINING PROTEIN"/>
    <property type="match status" value="1"/>
</dbReference>
<dbReference type="OrthoDB" id="448455at2759"/>
<proteinExistence type="predicted"/>
<protein>
    <recommendedName>
        <fullName evidence="3">NACHT domain-containing protein</fullName>
    </recommendedName>
</protein>
<name>A0A3N4JAG2_9PEZI</name>
<evidence type="ECO:0000313" key="1">
    <source>
        <dbReference type="EMBL" id="RPA95269.1"/>
    </source>
</evidence>
<dbReference type="PANTHER" id="PTHR10039">
    <property type="entry name" value="AMELOGENIN"/>
    <property type="match status" value="1"/>
</dbReference>
<evidence type="ECO:0008006" key="3">
    <source>
        <dbReference type="Google" id="ProtNLM"/>
    </source>
</evidence>